<evidence type="ECO:0000256" key="3">
    <source>
        <dbReference type="ARBA" id="ARBA00022806"/>
    </source>
</evidence>
<dbReference type="InterPro" id="IPR011709">
    <property type="entry name" value="DEAD-box_helicase_OB_fold"/>
</dbReference>
<dbReference type="InterPro" id="IPR027417">
    <property type="entry name" value="P-loop_NTPase"/>
</dbReference>
<evidence type="ECO:0000256" key="6">
    <source>
        <dbReference type="SAM" id="MobiDB-lite"/>
    </source>
</evidence>
<dbReference type="SMART" id="SM00847">
    <property type="entry name" value="HA2"/>
    <property type="match status" value="1"/>
</dbReference>
<keyword evidence="2" id="KW-0378">Hydrolase</keyword>
<protein>
    <submittedName>
        <fullName evidence="9">Uncharacterized protein</fullName>
    </submittedName>
</protein>
<dbReference type="RefSeq" id="XP_053025730.1">
    <property type="nucleotide sequence ID" value="XM_053161743.1"/>
</dbReference>
<dbReference type="InterPro" id="IPR007502">
    <property type="entry name" value="Helicase-assoc_dom"/>
</dbReference>
<feature type="region of interest" description="Disordered" evidence="6">
    <location>
        <begin position="507"/>
        <end position="552"/>
    </location>
</feature>
<dbReference type="Pfam" id="PF00270">
    <property type="entry name" value="DEAD"/>
    <property type="match status" value="1"/>
</dbReference>
<sequence>MPPKQQKKKAVKKPVNRGFTTTSIPKKVSEPDPNEASTSADLSADGDQILANQSVSAVLPSAPKSSDPNQSTFAKGDSGKSLVQDEWEQDPDERETHSLAEKLRPISEKEITKQLKIIENDKRFAKGWSGFRWSDSRLQTDILEYARDAQRAIETSGSKATNTLTGNLQEDEEKALYKLAVLHGVLDGRGFPKTRIRQCLERIKNLEFEEAIDYMVLNCSNEELILAGYDSLSNEDPPSNPMDKDLQVHSPNAKMTPALTLTKDNLNTSDEANDKANLSCDLSNGLVELPPNDLVLASELYSSQQPSPIGALSTSPTMKNIILERQQQLENEESGSAEDPPTAIEDYVALKLSIMNLSKKISKVGTAPLKGKALKDSAKLKKEVKLLEDKVKLVQASYEFSQKKADQALKSKIKEIKCGFVADGAACDESLDQSLEIDPVVVDRKSLPSSPIVPITAMQAGDEEAEESDDPEIIMSTPGLEVPQNACSDGAARPAFLPISPSFKPVDAHSSAESLEAEREQNEDDSAMCGSMFDEPALLPHEPPGSSADPKKTATCTLSIVRDMPLPKQFSGKTPQSLLEEAIRRLDKFAQPQYLVVSRGSRSIRASVEIKWSSRKVIPTQAGKFSITNSKINPQPVQTFTMEDEACRDETQAYNYVATLALFYLNTQNQPSVHRYLPVTFRELWDELEEKRKKEDDQNYLDLVKSLLDIFKHRSSNSPYLAGDQTSALQRPKELSQGSTDEKTSLTISYDAQGGRGPGDAALMEEFAMRQHWHSYQVMLGYRATLPIAVYRNEIVTAVEQNQVILLCGETGCGKSTQLPAFILEHELANGRPVKIFCTQPRRISAISLAERVSQELGEPTGAVGQVGSLVGYNIRLESKTSPTSRLIYATTGVVLRMLENGTDLQDITHLILDEIHERSIDSDFLLVALKTILERRPNLRVILMSATVDAEKISNYMNGCPILKVPGRTFPVTSFFLEDVIELTDYRLDAKSDSPYVARRGKRKPIMLKTASSTQEDIPSLDDDDEAATTDNALAHTYAASTRATLEVLDEHLINMDLIVLLLLQVCWQNATLVQRFSSAILIFLPSLDSIRKLTEILESHEIFGTSAFQIFPLHSSISNENQSLVFQKPPPGVRKIVISTNIAETGITIPDVTCVIDSGKHKEMRYDEKRQISKLVETFIAKSNVTQRKGRAGRVQEGISFHLFTKHRMETHLADNPLPEMLRLSLQDLALRIKIMKIGTSIEDVLLQALDPPSTANVQRAIASLVEVKALTPTEEITPLGRHLVKLPMDVHMGKLLILGCLFRCLSPALTVAAALNSKSPFLTPFGREQEAEAIKKSFKVENSDFLTICKVYNSWRLAYQNDHVHQFCRKNMLSFSNLLQIEDLRSQFFGFLVDAGFVNLNSRSCGAGSFSQRSRFCNVPAELDLNADQHKIVMGCIGAAMFPKLLVRDGAMQIGNVNSNAQGGWRTLTNSAPASIHPSSVNFSSGRRPDFGDARFVTYFNIMQSKKLYVWESGVVNEKAIFLLCGEADFKMPAESVIIDRKIKASMNPKTLLALKILRQRFQQLFNLKMKNPSQKFNQHQQRWFDMITAAIKDEKESSIKMTKNESTHRMNASNNATIMKTKNRMSVVLAPAGRMPSGKSNNTPPAEESSRHSDSKDNYPIVDPREDSRTTFYETTGRLSDLSLSSPIPNNAVFTTSHHSTPTPVTVGVVHDPHHAHCRPLHPDNFDHVT</sequence>
<dbReference type="Pfam" id="PF24385">
    <property type="entry name" value="DSRM_DHX29"/>
    <property type="match status" value="1"/>
</dbReference>
<dbReference type="PROSITE" id="PS51192">
    <property type="entry name" value="HELICASE_ATP_BIND_1"/>
    <property type="match status" value="1"/>
</dbReference>
<keyword evidence="1" id="KW-0547">Nucleotide-binding</keyword>
<feature type="compositionally biased region" description="Basic residues" evidence="6">
    <location>
        <begin position="1"/>
        <end position="15"/>
    </location>
</feature>
<feature type="coiled-coil region" evidence="5">
    <location>
        <begin position="370"/>
        <end position="397"/>
    </location>
</feature>
<feature type="compositionally biased region" description="Basic and acidic residues" evidence="6">
    <location>
        <begin position="1652"/>
        <end position="1673"/>
    </location>
</feature>
<dbReference type="InterPro" id="IPR001650">
    <property type="entry name" value="Helicase_C-like"/>
</dbReference>
<dbReference type="CDD" id="cd17917">
    <property type="entry name" value="DEXHc_RHA-like"/>
    <property type="match status" value="1"/>
</dbReference>
<dbReference type="EMBL" id="CP110432">
    <property type="protein sequence ID" value="WAQ90175.1"/>
    <property type="molecule type" value="Genomic_DNA"/>
</dbReference>
<evidence type="ECO:0000256" key="4">
    <source>
        <dbReference type="ARBA" id="ARBA00022840"/>
    </source>
</evidence>
<dbReference type="Pfam" id="PF00271">
    <property type="entry name" value="Helicase_C"/>
    <property type="match status" value="1"/>
</dbReference>
<feature type="region of interest" description="Disordered" evidence="6">
    <location>
        <begin position="721"/>
        <end position="753"/>
    </location>
</feature>
<reference evidence="9" key="1">
    <citation type="submission" date="2022-10" db="EMBL/GenBank/DDBJ databases">
        <title>Puccinia triticina Genome sequencing and assembly.</title>
        <authorList>
            <person name="Li C."/>
        </authorList>
    </citation>
    <scope>NUCLEOTIDE SEQUENCE</scope>
    <source>
        <strain evidence="9">Pt15</strain>
    </source>
</reference>
<evidence type="ECO:0000256" key="2">
    <source>
        <dbReference type="ARBA" id="ARBA00022801"/>
    </source>
</evidence>
<dbReference type="InterPro" id="IPR014001">
    <property type="entry name" value="Helicase_ATP-bd"/>
</dbReference>
<dbReference type="GeneID" id="77802638"/>
<gene>
    <name evidence="9" type="ORF">PtA15_12A161</name>
</gene>
<evidence type="ECO:0000313" key="9">
    <source>
        <dbReference type="EMBL" id="WAQ90175.1"/>
    </source>
</evidence>
<dbReference type="Gene3D" id="3.40.50.300">
    <property type="entry name" value="P-loop containing nucleotide triphosphate hydrolases"/>
    <property type="match status" value="2"/>
</dbReference>
<keyword evidence="4" id="KW-0067">ATP-binding</keyword>
<evidence type="ECO:0000259" key="8">
    <source>
        <dbReference type="PROSITE" id="PS51194"/>
    </source>
</evidence>
<keyword evidence="10" id="KW-1185">Reference proteome</keyword>
<dbReference type="PANTHER" id="PTHR18934">
    <property type="entry name" value="ATP-DEPENDENT RNA HELICASE"/>
    <property type="match status" value="1"/>
</dbReference>
<organism evidence="9 10">
    <name type="scientific">Puccinia triticina</name>
    <dbReference type="NCBI Taxonomy" id="208348"/>
    <lineage>
        <taxon>Eukaryota</taxon>
        <taxon>Fungi</taxon>
        <taxon>Dikarya</taxon>
        <taxon>Basidiomycota</taxon>
        <taxon>Pucciniomycotina</taxon>
        <taxon>Pucciniomycetes</taxon>
        <taxon>Pucciniales</taxon>
        <taxon>Pucciniaceae</taxon>
        <taxon>Puccinia</taxon>
    </lineage>
</organism>
<dbReference type="SUPFAM" id="SSF52540">
    <property type="entry name" value="P-loop containing nucleoside triphosphate hydrolases"/>
    <property type="match status" value="1"/>
</dbReference>
<dbReference type="Proteomes" id="UP001164743">
    <property type="component" value="Chromosome 12A"/>
</dbReference>
<accession>A0ABY7CYZ3</accession>
<evidence type="ECO:0000256" key="5">
    <source>
        <dbReference type="SAM" id="Coils"/>
    </source>
</evidence>
<proteinExistence type="predicted"/>
<keyword evidence="3" id="KW-0347">Helicase</keyword>
<dbReference type="CDD" id="cd18791">
    <property type="entry name" value="SF2_C_RHA"/>
    <property type="match status" value="1"/>
</dbReference>
<feature type="domain" description="Helicase ATP-binding" evidence="7">
    <location>
        <begin position="796"/>
        <end position="967"/>
    </location>
</feature>
<dbReference type="Pfam" id="PF21010">
    <property type="entry name" value="HA2_C"/>
    <property type="match status" value="1"/>
</dbReference>
<dbReference type="InterPro" id="IPR056328">
    <property type="entry name" value="DSRM_DHX29"/>
</dbReference>
<feature type="domain" description="Helicase C-terminal" evidence="8">
    <location>
        <begin position="1073"/>
        <end position="1239"/>
    </location>
</feature>
<feature type="region of interest" description="Disordered" evidence="6">
    <location>
        <begin position="1"/>
        <end position="98"/>
    </location>
</feature>
<dbReference type="Gene3D" id="1.20.120.1080">
    <property type="match status" value="1"/>
</dbReference>
<evidence type="ECO:0000256" key="1">
    <source>
        <dbReference type="ARBA" id="ARBA00022741"/>
    </source>
</evidence>
<name>A0ABY7CYZ3_9BASI</name>
<dbReference type="SMART" id="SM00490">
    <property type="entry name" value="HELICc"/>
    <property type="match status" value="1"/>
</dbReference>
<dbReference type="PANTHER" id="PTHR18934:SF145">
    <property type="entry name" value="ATP-DEPENDENT RNA HELICASE DHX57-RELATED"/>
    <property type="match status" value="1"/>
</dbReference>
<dbReference type="SMART" id="SM00487">
    <property type="entry name" value="DEXDc"/>
    <property type="match status" value="1"/>
</dbReference>
<dbReference type="PROSITE" id="PS51194">
    <property type="entry name" value="HELICASE_CTER"/>
    <property type="match status" value="1"/>
</dbReference>
<evidence type="ECO:0000313" key="10">
    <source>
        <dbReference type="Proteomes" id="UP001164743"/>
    </source>
</evidence>
<dbReference type="InterPro" id="IPR011545">
    <property type="entry name" value="DEAD/DEAH_box_helicase_dom"/>
</dbReference>
<evidence type="ECO:0000259" key="7">
    <source>
        <dbReference type="PROSITE" id="PS51192"/>
    </source>
</evidence>
<feature type="compositionally biased region" description="Polar residues" evidence="6">
    <location>
        <begin position="63"/>
        <end position="73"/>
    </location>
</feature>
<dbReference type="Pfam" id="PF07717">
    <property type="entry name" value="OB_NTP_bind"/>
    <property type="match status" value="1"/>
</dbReference>
<feature type="region of interest" description="Disordered" evidence="6">
    <location>
        <begin position="1636"/>
        <end position="1674"/>
    </location>
</feature>
<keyword evidence="5" id="KW-0175">Coiled coil</keyword>